<dbReference type="Proteomes" id="UP000533637">
    <property type="component" value="Unassembled WGS sequence"/>
</dbReference>
<keyword evidence="8" id="KW-1185">Reference proteome</keyword>
<dbReference type="CDD" id="cd06171">
    <property type="entry name" value="Sigma70_r4"/>
    <property type="match status" value="1"/>
</dbReference>
<dbReference type="InterPro" id="IPR039425">
    <property type="entry name" value="RNA_pol_sigma-70-like"/>
</dbReference>
<feature type="domain" description="RNA polymerase sigma-70 region 2" evidence="5">
    <location>
        <begin position="13"/>
        <end position="79"/>
    </location>
</feature>
<dbReference type="InterPro" id="IPR014327">
    <property type="entry name" value="RNA_pol_sigma70_bacteroid"/>
</dbReference>
<sequence length="195" mass="23103">MSGSEDIKELSRLLESYKSRFISFANSYVQEFSVAEDFTMEAFMDYWEMREMLLPDSNVPAYILTLIKHKCLNHLKRKQLHEDISQRLRAVAEWELNLQISSLEVCEPTELFTAEIKAIVNRTLQQLPEQTRRVFLMSRFENKTRKEIADELDMTPKGVEYHIAKALSVLRVNLKDYYTILPFLFYNLKFLTFLN</sequence>
<gene>
    <name evidence="7" type="ORF">GGQ57_000616</name>
</gene>
<dbReference type="InterPro" id="IPR036388">
    <property type="entry name" value="WH-like_DNA-bd_sf"/>
</dbReference>
<dbReference type="InterPro" id="IPR013325">
    <property type="entry name" value="RNA_pol_sigma_r2"/>
</dbReference>
<evidence type="ECO:0000259" key="6">
    <source>
        <dbReference type="Pfam" id="PF08281"/>
    </source>
</evidence>
<dbReference type="Pfam" id="PF08281">
    <property type="entry name" value="Sigma70_r4_2"/>
    <property type="match status" value="1"/>
</dbReference>
<dbReference type="InterPro" id="IPR013249">
    <property type="entry name" value="RNA_pol_sigma70_r4_t2"/>
</dbReference>
<dbReference type="NCBIfam" id="TIGR02937">
    <property type="entry name" value="sigma70-ECF"/>
    <property type="match status" value="1"/>
</dbReference>
<dbReference type="EMBL" id="JACHOC010000001">
    <property type="protein sequence ID" value="MBB4620742.1"/>
    <property type="molecule type" value="Genomic_DNA"/>
</dbReference>
<organism evidence="7 8">
    <name type="scientific">Parabacteroides faecis</name>
    <dbReference type="NCBI Taxonomy" id="1217282"/>
    <lineage>
        <taxon>Bacteria</taxon>
        <taxon>Pseudomonadati</taxon>
        <taxon>Bacteroidota</taxon>
        <taxon>Bacteroidia</taxon>
        <taxon>Bacteroidales</taxon>
        <taxon>Tannerellaceae</taxon>
        <taxon>Parabacteroides</taxon>
    </lineage>
</organism>
<evidence type="ECO:0000256" key="3">
    <source>
        <dbReference type="ARBA" id="ARBA00023082"/>
    </source>
</evidence>
<evidence type="ECO:0000256" key="1">
    <source>
        <dbReference type="ARBA" id="ARBA00010641"/>
    </source>
</evidence>
<evidence type="ECO:0000313" key="7">
    <source>
        <dbReference type="EMBL" id="MBB4620742.1"/>
    </source>
</evidence>
<keyword evidence="4" id="KW-0804">Transcription</keyword>
<feature type="domain" description="RNA polymerase sigma factor 70 region 4 type 2" evidence="6">
    <location>
        <begin position="120"/>
        <end position="167"/>
    </location>
</feature>
<dbReference type="InterPro" id="IPR013324">
    <property type="entry name" value="RNA_pol_sigma_r3/r4-like"/>
</dbReference>
<dbReference type="NCBIfam" id="TIGR02985">
    <property type="entry name" value="Sig70_bacteroi1"/>
    <property type="match status" value="1"/>
</dbReference>
<dbReference type="SUPFAM" id="SSF88946">
    <property type="entry name" value="Sigma2 domain of RNA polymerase sigma factors"/>
    <property type="match status" value="1"/>
</dbReference>
<protein>
    <submittedName>
        <fullName evidence="7">RNA polymerase sigma-70 factor (ECF subfamily)</fullName>
    </submittedName>
</protein>
<reference evidence="7 8" key="1">
    <citation type="submission" date="2020-08" db="EMBL/GenBank/DDBJ databases">
        <title>Genomic Encyclopedia of Type Strains, Phase IV (KMG-IV): sequencing the most valuable type-strain genomes for metagenomic binning, comparative biology and taxonomic classification.</title>
        <authorList>
            <person name="Goeker M."/>
        </authorList>
    </citation>
    <scope>NUCLEOTIDE SEQUENCE [LARGE SCALE GENOMIC DNA]</scope>
    <source>
        <strain evidence="7 8">DSM 102983</strain>
    </source>
</reference>
<dbReference type="Gene3D" id="1.10.10.10">
    <property type="entry name" value="Winged helix-like DNA-binding domain superfamily/Winged helix DNA-binding domain"/>
    <property type="match status" value="1"/>
</dbReference>
<dbReference type="SUPFAM" id="SSF88659">
    <property type="entry name" value="Sigma3 and sigma4 domains of RNA polymerase sigma factors"/>
    <property type="match status" value="1"/>
</dbReference>
<name>A0ABR6KIL6_9BACT</name>
<evidence type="ECO:0000259" key="5">
    <source>
        <dbReference type="Pfam" id="PF04542"/>
    </source>
</evidence>
<dbReference type="InterPro" id="IPR014284">
    <property type="entry name" value="RNA_pol_sigma-70_dom"/>
</dbReference>
<dbReference type="RefSeq" id="WP_122373910.1">
    <property type="nucleotide sequence ID" value="NZ_BMPB01000004.1"/>
</dbReference>
<accession>A0ABR6KIL6</accession>
<dbReference type="PANTHER" id="PTHR43133:SF46">
    <property type="entry name" value="RNA POLYMERASE SIGMA-70 FACTOR ECF SUBFAMILY"/>
    <property type="match status" value="1"/>
</dbReference>
<evidence type="ECO:0000313" key="8">
    <source>
        <dbReference type="Proteomes" id="UP000533637"/>
    </source>
</evidence>
<keyword evidence="3" id="KW-0731">Sigma factor</keyword>
<proteinExistence type="inferred from homology"/>
<dbReference type="Pfam" id="PF04542">
    <property type="entry name" value="Sigma70_r2"/>
    <property type="match status" value="1"/>
</dbReference>
<evidence type="ECO:0000256" key="4">
    <source>
        <dbReference type="ARBA" id="ARBA00023163"/>
    </source>
</evidence>
<dbReference type="PANTHER" id="PTHR43133">
    <property type="entry name" value="RNA POLYMERASE ECF-TYPE SIGMA FACTO"/>
    <property type="match status" value="1"/>
</dbReference>
<evidence type="ECO:0000256" key="2">
    <source>
        <dbReference type="ARBA" id="ARBA00023015"/>
    </source>
</evidence>
<dbReference type="InterPro" id="IPR007627">
    <property type="entry name" value="RNA_pol_sigma70_r2"/>
</dbReference>
<comment type="caution">
    <text evidence="7">The sequence shown here is derived from an EMBL/GenBank/DDBJ whole genome shotgun (WGS) entry which is preliminary data.</text>
</comment>
<dbReference type="Gene3D" id="1.10.1740.10">
    <property type="match status" value="1"/>
</dbReference>
<keyword evidence="2" id="KW-0805">Transcription regulation</keyword>
<comment type="similarity">
    <text evidence="1">Belongs to the sigma-70 factor family. ECF subfamily.</text>
</comment>